<comment type="subcellular location">
    <subcellularLocation>
        <location evidence="1 6">Cell membrane</location>
        <topology evidence="1 6">Multi-pass membrane protein</topology>
    </subcellularLocation>
</comment>
<dbReference type="Proteomes" id="UP000325684">
    <property type="component" value="Unassembled WGS sequence"/>
</dbReference>
<keyword evidence="10" id="KW-1185">Reference proteome</keyword>
<evidence type="ECO:0000256" key="4">
    <source>
        <dbReference type="ARBA" id="ARBA00022989"/>
    </source>
</evidence>
<feature type="transmembrane region" description="Helical" evidence="6">
    <location>
        <begin position="244"/>
        <end position="261"/>
    </location>
</feature>
<dbReference type="InterPro" id="IPR032816">
    <property type="entry name" value="VTT_dom"/>
</dbReference>
<organism evidence="9 10">
    <name type="scientific">Microvirga brassicacearum</name>
    <dbReference type="NCBI Taxonomy" id="2580413"/>
    <lineage>
        <taxon>Bacteria</taxon>
        <taxon>Pseudomonadati</taxon>
        <taxon>Pseudomonadota</taxon>
        <taxon>Alphaproteobacteria</taxon>
        <taxon>Hyphomicrobiales</taxon>
        <taxon>Methylobacteriaceae</taxon>
        <taxon>Microvirga</taxon>
    </lineage>
</organism>
<feature type="transmembrane region" description="Helical" evidence="6">
    <location>
        <begin position="28"/>
        <end position="50"/>
    </location>
</feature>
<gene>
    <name evidence="9" type="ORF">FEZ63_10050</name>
</gene>
<keyword evidence="4 6" id="KW-1133">Transmembrane helix</keyword>
<sequence length="273" mass="29388">MDRSKGARVAGTRNKPGEGKVASRPLRFLPLGLVVLLLGAFFMSGLHRSFTFETLVEHHMAMRGFVTAHPVATAALYLLIYTAMVALSIPVSVFLAMTGGFLFDWPLGGALAAIGSTFGAASIFLVARTSIGEPILRRAGPRIQRFAASFRADSFSYLLFLRLLPIMPFWITNLAAAVFGMRFKTFLLATQIGVVPICYAFAAAGSGLEAAIVAHEQQLAECLALGKTGCDMDFRPESLLTPQLMVALGLLGLLALGPIIVRKWQALREETKG</sequence>
<feature type="region of interest" description="Disordered" evidence="7">
    <location>
        <begin position="1"/>
        <end position="20"/>
    </location>
</feature>
<evidence type="ECO:0000256" key="2">
    <source>
        <dbReference type="ARBA" id="ARBA00022475"/>
    </source>
</evidence>
<comment type="similarity">
    <text evidence="6">Belongs to the TVP38/TMEM64 family.</text>
</comment>
<proteinExistence type="inferred from homology"/>
<evidence type="ECO:0000256" key="3">
    <source>
        <dbReference type="ARBA" id="ARBA00022692"/>
    </source>
</evidence>
<evidence type="ECO:0000313" key="10">
    <source>
        <dbReference type="Proteomes" id="UP000325684"/>
    </source>
</evidence>
<feature type="transmembrane region" description="Helical" evidence="6">
    <location>
        <begin position="155"/>
        <end position="179"/>
    </location>
</feature>
<dbReference type="InterPro" id="IPR015414">
    <property type="entry name" value="TMEM64"/>
</dbReference>
<name>A0A5N3PCZ8_9HYPH</name>
<keyword evidence="3 6" id="KW-0812">Transmembrane</keyword>
<evidence type="ECO:0000256" key="7">
    <source>
        <dbReference type="SAM" id="MobiDB-lite"/>
    </source>
</evidence>
<protein>
    <recommendedName>
        <fullName evidence="6">TVP38/TMEM64 family membrane protein</fullName>
    </recommendedName>
</protein>
<keyword evidence="5 6" id="KW-0472">Membrane</keyword>
<feature type="transmembrane region" description="Helical" evidence="6">
    <location>
        <begin position="186"/>
        <end position="204"/>
    </location>
</feature>
<evidence type="ECO:0000256" key="6">
    <source>
        <dbReference type="RuleBase" id="RU366058"/>
    </source>
</evidence>
<evidence type="ECO:0000256" key="1">
    <source>
        <dbReference type="ARBA" id="ARBA00004651"/>
    </source>
</evidence>
<comment type="caution">
    <text evidence="9">The sequence shown here is derived from an EMBL/GenBank/DDBJ whole genome shotgun (WGS) entry which is preliminary data.</text>
</comment>
<dbReference type="EMBL" id="VCMV01000013">
    <property type="protein sequence ID" value="KAB0267618.1"/>
    <property type="molecule type" value="Genomic_DNA"/>
</dbReference>
<dbReference type="PANTHER" id="PTHR12677">
    <property type="entry name" value="GOLGI APPARATUS MEMBRANE PROTEIN TVP38-RELATED"/>
    <property type="match status" value="1"/>
</dbReference>
<accession>A0A5N3PCZ8</accession>
<dbReference type="Pfam" id="PF09335">
    <property type="entry name" value="VTT_dom"/>
    <property type="match status" value="1"/>
</dbReference>
<dbReference type="OrthoDB" id="9779114at2"/>
<keyword evidence="2 6" id="KW-1003">Cell membrane</keyword>
<dbReference type="PANTHER" id="PTHR12677:SF59">
    <property type="entry name" value="GOLGI APPARATUS MEMBRANE PROTEIN TVP38-RELATED"/>
    <property type="match status" value="1"/>
</dbReference>
<evidence type="ECO:0000313" key="9">
    <source>
        <dbReference type="EMBL" id="KAB0267618.1"/>
    </source>
</evidence>
<reference evidence="9 10" key="1">
    <citation type="journal article" date="2019" name="Microorganisms">
        <title>Genome Insights into the Novel Species Microvirga brassicacearum, a Rapeseed Endophyte with Biotechnological Potential.</title>
        <authorList>
            <person name="Jimenez-Gomez A."/>
            <person name="Saati-Santamaria Z."/>
            <person name="Igual J.M."/>
            <person name="Rivas R."/>
            <person name="Mateos P.F."/>
            <person name="Garcia-Fraile P."/>
        </authorList>
    </citation>
    <scope>NUCLEOTIDE SEQUENCE [LARGE SCALE GENOMIC DNA]</scope>
    <source>
        <strain evidence="9 10">CDVBN77</strain>
    </source>
</reference>
<dbReference type="AlphaFoldDB" id="A0A5N3PCZ8"/>
<evidence type="ECO:0000256" key="5">
    <source>
        <dbReference type="ARBA" id="ARBA00023136"/>
    </source>
</evidence>
<feature type="transmembrane region" description="Helical" evidence="6">
    <location>
        <begin position="70"/>
        <end position="95"/>
    </location>
</feature>
<feature type="transmembrane region" description="Helical" evidence="6">
    <location>
        <begin position="107"/>
        <end position="127"/>
    </location>
</feature>
<dbReference type="GO" id="GO:0005886">
    <property type="term" value="C:plasma membrane"/>
    <property type="evidence" value="ECO:0007669"/>
    <property type="project" value="UniProtKB-SubCell"/>
</dbReference>
<evidence type="ECO:0000259" key="8">
    <source>
        <dbReference type="Pfam" id="PF09335"/>
    </source>
</evidence>
<feature type="domain" description="VTT" evidence="8">
    <location>
        <begin position="90"/>
        <end position="206"/>
    </location>
</feature>